<dbReference type="Pfam" id="PF02213">
    <property type="entry name" value="GYF"/>
    <property type="match status" value="1"/>
</dbReference>
<feature type="compositionally biased region" description="Basic and acidic residues" evidence="1">
    <location>
        <begin position="21"/>
        <end position="31"/>
    </location>
</feature>
<sequence length="478" mass="53673">MDNRRRAARPRRAGETFARTHHLDTDDHDASAESSAAKKVKFDVRNPSALAYAEREEEDAFLDADVIGRPSGTTKRGAVNIEGFESDSDVDEFNAKAQRRAKKPVDINEKFAKYNPADDGTGKDKDEDEDEDDVNMFAGEDGDEEGGKTKKSDEDDLEFYSSGKKKKDVRFLDASNIQGQNQESKSGGKIRIDSASEGEDESDEDDEPDPDGDAEAWKDEVLDEELGAGGLKKHAPKVEAFNLREELEEGRFDENQNYVRNAVDPDAVHDKWLDGVNKRAIKRAAVAHERREAEAQQLRREEDGILTADLLSTLIRHLERGETALEALARLGRKQNKDSRVPKWKLKKMGAMETDDPEQARISEAITAITDAADKLFSRDNAEIYEKERELLAREYKRETGEEWTEPRADDADGKDGAPPATKMWEYRWIDGRDGAAKQGPFDGPTMKAWQDAGYFGEGVEFRPAGEEGPWDRIARFV</sequence>
<dbReference type="Gene3D" id="3.30.1490.40">
    <property type="match status" value="1"/>
</dbReference>
<dbReference type="SUPFAM" id="SSF55277">
    <property type="entry name" value="GYF domain"/>
    <property type="match status" value="1"/>
</dbReference>
<feature type="domain" description="GYF" evidence="2">
    <location>
        <begin position="422"/>
        <end position="478"/>
    </location>
</feature>
<evidence type="ECO:0000256" key="1">
    <source>
        <dbReference type="SAM" id="MobiDB-lite"/>
    </source>
</evidence>
<feature type="compositionally biased region" description="Polar residues" evidence="1">
    <location>
        <begin position="175"/>
        <end position="185"/>
    </location>
</feature>
<dbReference type="EMBL" id="ONZQ02000013">
    <property type="protein sequence ID" value="SPO05754.1"/>
    <property type="molecule type" value="Genomic_DNA"/>
</dbReference>
<comment type="caution">
    <text evidence="3">The sequence shown here is derived from an EMBL/GenBank/DDBJ whole genome shotgun (WGS) entry which is preliminary data.</text>
</comment>
<dbReference type="PANTHER" id="PTHR13138:SF3">
    <property type="entry name" value="CD2 ANTIGEN CYTOPLASMIC TAIL-BINDING PROTEIN 2"/>
    <property type="match status" value="1"/>
</dbReference>
<dbReference type="PROSITE" id="PS50829">
    <property type="entry name" value="GYF"/>
    <property type="match status" value="1"/>
</dbReference>
<feature type="compositionally biased region" description="Basic residues" evidence="1">
    <location>
        <begin position="1"/>
        <end position="11"/>
    </location>
</feature>
<feature type="compositionally biased region" description="Acidic residues" evidence="1">
    <location>
        <begin position="126"/>
        <end position="144"/>
    </location>
</feature>
<evidence type="ECO:0000313" key="4">
    <source>
        <dbReference type="Proteomes" id="UP001187682"/>
    </source>
</evidence>
<evidence type="ECO:0000313" key="3">
    <source>
        <dbReference type="EMBL" id="SPO05754.1"/>
    </source>
</evidence>
<accession>A0AAE8N540</accession>
<evidence type="ECO:0000259" key="2">
    <source>
        <dbReference type="PROSITE" id="PS50829"/>
    </source>
</evidence>
<dbReference type="InterPro" id="IPR003169">
    <property type="entry name" value="GYF"/>
</dbReference>
<reference evidence="3" key="1">
    <citation type="submission" date="2018-03" db="EMBL/GenBank/DDBJ databases">
        <authorList>
            <person name="Guldener U."/>
        </authorList>
    </citation>
    <scope>NUCLEOTIDE SEQUENCE</scope>
</reference>
<gene>
    <name evidence="3" type="ORF">DNG_08441</name>
</gene>
<dbReference type="PANTHER" id="PTHR13138">
    <property type="entry name" value="PROTEIN LIN1"/>
    <property type="match status" value="1"/>
</dbReference>
<dbReference type="AlphaFoldDB" id="A0AAE8N540"/>
<organism evidence="3 4">
    <name type="scientific">Cephalotrichum gorgonifer</name>
    <dbReference type="NCBI Taxonomy" id="2041049"/>
    <lineage>
        <taxon>Eukaryota</taxon>
        <taxon>Fungi</taxon>
        <taxon>Dikarya</taxon>
        <taxon>Ascomycota</taxon>
        <taxon>Pezizomycotina</taxon>
        <taxon>Sordariomycetes</taxon>
        <taxon>Hypocreomycetidae</taxon>
        <taxon>Microascales</taxon>
        <taxon>Microascaceae</taxon>
        <taxon>Cephalotrichum</taxon>
    </lineage>
</organism>
<keyword evidence="4" id="KW-1185">Reference proteome</keyword>
<dbReference type="GO" id="GO:0005682">
    <property type="term" value="C:U5 snRNP"/>
    <property type="evidence" value="ECO:0007669"/>
    <property type="project" value="InterPro"/>
</dbReference>
<feature type="region of interest" description="Disordered" evidence="1">
    <location>
        <begin position="1"/>
        <end position="37"/>
    </location>
</feature>
<name>A0AAE8N540_9PEZI</name>
<protein>
    <recommendedName>
        <fullName evidence="2">GYF domain-containing protein</fullName>
    </recommendedName>
</protein>
<proteinExistence type="predicted"/>
<feature type="compositionally biased region" description="Basic and acidic residues" evidence="1">
    <location>
        <begin position="398"/>
        <end position="416"/>
    </location>
</feature>
<feature type="compositionally biased region" description="Basic and acidic residues" evidence="1">
    <location>
        <begin position="103"/>
        <end position="112"/>
    </location>
</feature>
<feature type="region of interest" description="Disordered" evidence="1">
    <location>
        <begin position="398"/>
        <end position="421"/>
    </location>
</feature>
<feature type="region of interest" description="Disordered" evidence="1">
    <location>
        <begin position="67"/>
        <end position="217"/>
    </location>
</feature>
<dbReference type="InterPro" id="IPR039905">
    <property type="entry name" value="CD2BP2/Lin1"/>
</dbReference>
<feature type="compositionally biased region" description="Acidic residues" evidence="1">
    <location>
        <begin position="196"/>
        <end position="214"/>
    </location>
</feature>
<dbReference type="Proteomes" id="UP001187682">
    <property type="component" value="Unassembled WGS sequence"/>
</dbReference>
<dbReference type="SMART" id="SM00444">
    <property type="entry name" value="GYF"/>
    <property type="match status" value="1"/>
</dbReference>
<dbReference type="InterPro" id="IPR035445">
    <property type="entry name" value="GYF-like_dom_sf"/>
</dbReference>